<evidence type="ECO:0000313" key="2">
    <source>
        <dbReference type="EMBL" id="PSR24764.1"/>
    </source>
</evidence>
<proteinExistence type="predicted"/>
<feature type="domain" description="LytR/CpsA/Psr regulator C-terminal" evidence="1">
    <location>
        <begin position="19"/>
        <end position="97"/>
    </location>
</feature>
<dbReference type="Pfam" id="PF13399">
    <property type="entry name" value="LytR_C"/>
    <property type="match status" value="1"/>
</dbReference>
<name>A0A2T2WR90_9FIRM</name>
<gene>
    <name evidence="2" type="ORF">C7B46_20905</name>
</gene>
<dbReference type="Proteomes" id="UP000242972">
    <property type="component" value="Unassembled WGS sequence"/>
</dbReference>
<reference evidence="2 3" key="1">
    <citation type="journal article" date="2014" name="BMC Genomics">
        <title>Comparison of environmental and isolate Sulfobacillus genomes reveals diverse carbon, sulfur, nitrogen, and hydrogen metabolisms.</title>
        <authorList>
            <person name="Justice N.B."/>
            <person name="Norman A."/>
            <person name="Brown C.T."/>
            <person name="Singh A."/>
            <person name="Thomas B.C."/>
            <person name="Banfield J.F."/>
        </authorList>
    </citation>
    <scope>NUCLEOTIDE SEQUENCE [LARGE SCALE GENOMIC DNA]</scope>
    <source>
        <strain evidence="2">AMDSBA4</strain>
    </source>
</reference>
<dbReference type="EMBL" id="PXYW01000167">
    <property type="protein sequence ID" value="PSR24764.1"/>
    <property type="molecule type" value="Genomic_DNA"/>
</dbReference>
<accession>A0A2T2WR90</accession>
<feature type="non-terminal residue" evidence="2">
    <location>
        <position position="1"/>
    </location>
</feature>
<evidence type="ECO:0000313" key="3">
    <source>
        <dbReference type="Proteomes" id="UP000242972"/>
    </source>
</evidence>
<evidence type="ECO:0000259" key="1">
    <source>
        <dbReference type="Pfam" id="PF13399"/>
    </source>
</evidence>
<comment type="caution">
    <text evidence="2">The sequence shown here is derived from an EMBL/GenBank/DDBJ whole genome shotgun (WGS) entry which is preliminary data.</text>
</comment>
<organism evidence="2 3">
    <name type="scientific">Sulfobacillus benefaciens</name>
    <dbReference type="NCBI Taxonomy" id="453960"/>
    <lineage>
        <taxon>Bacteria</taxon>
        <taxon>Bacillati</taxon>
        <taxon>Bacillota</taxon>
        <taxon>Clostridia</taxon>
        <taxon>Eubacteriales</taxon>
        <taxon>Clostridiales Family XVII. Incertae Sedis</taxon>
        <taxon>Sulfobacillus</taxon>
    </lineage>
</organism>
<dbReference type="AlphaFoldDB" id="A0A2T2WR90"/>
<protein>
    <submittedName>
        <fullName evidence="2">LytR family transcriptional regulator</fullName>
    </submittedName>
</protein>
<sequence>SPLTATQKKSLSFYIASGTDSLQPAQALAHQLVTDGYTVAGIGWANHHNHHRTVILNTTGDHWLGNRIAAMTGPAVQSFTSYHTTPWDIKITVGSDYRAPTTTSSPT</sequence>
<dbReference type="InterPro" id="IPR027381">
    <property type="entry name" value="LytR/CpsA/Psr_C"/>
</dbReference>